<dbReference type="SUPFAM" id="SSF52799">
    <property type="entry name" value="(Phosphotyrosine protein) phosphatases II"/>
    <property type="match status" value="1"/>
</dbReference>
<keyword evidence="1" id="KW-0378">Hydrolase</keyword>
<keyword evidence="5" id="KW-1185">Reference proteome</keyword>
<name>A0ABU5I3D5_9HYPH</name>
<dbReference type="InterPro" id="IPR057023">
    <property type="entry name" value="PTP-SAK"/>
</dbReference>
<evidence type="ECO:0000256" key="2">
    <source>
        <dbReference type="SAM" id="Phobius"/>
    </source>
</evidence>
<dbReference type="Proteomes" id="UP001294412">
    <property type="component" value="Unassembled WGS sequence"/>
</dbReference>
<keyword evidence="2" id="KW-0472">Membrane</keyword>
<keyword evidence="2" id="KW-1133">Transmembrane helix</keyword>
<organism evidence="4 5">
    <name type="scientific">Fulvimarina uroteuthidis</name>
    <dbReference type="NCBI Taxonomy" id="3098149"/>
    <lineage>
        <taxon>Bacteria</taxon>
        <taxon>Pseudomonadati</taxon>
        <taxon>Pseudomonadota</taxon>
        <taxon>Alphaproteobacteria</taxon>
        <taxon>Hyphomicrobiales</taxon>
        <taxon>Aurantimonadaceae</taxon>
        <taxon>Fulvimarina</taxon>
    </lineage>
</organism>
<dbReference type="EMBL" id="JAXLPB010000003">
    <property type="protein sequence ID" value="MDY8109721.1"/>
    <property type="molecule type" value="Genomic_DNA"/>
</dbReference>
<gene>
    <name evidence="4" type="ORF">U0C82_11285</name>
</gene>
<keyword evidence="2" id="KW-0812">Transmembrane</keyword>
<evidence type="ECO:0000313" key="5">
    <source>
        <dbReference type="Proteomes" id="UP001294412"/>
    </source>
</evidence>
<feature type="transmembrane region" description="Helical" evidence="2">
    <location>
        <begin position="12"/>
        <end position="30"/>
    </location>
</feature>
<dbReference type="Pfam" id="PF22784">
    <property type="entry name" value="PTP-SAK"/>
    <property type="match status" value="1"/>
</dbReference>
<proteinExistence type="predicted"/>
<feature type="domain" description="Swiss Army Knife protein DSP-PTPase phosphatase" evidence="3">
    <location>
        <begin position="60"/>
        <end position="153"/>
    </location>
</feature>
<evidence type="ECO:0000313" key="4">
    <source>
        <dbReference type="EMBL" id="MDY8109721.1"/>
    </source>
</evidence>
<evidence type="ECO:0000259" key="3">
    <source>
        <dbReference type="Pfam" id="PF22784"/>
    </source>
</evidence>
<dbReference type="InterPro" id="IPR029021">
    <property type="entry name" value="Prot-tyrosine_phosphatase-like"/>
</dbReference>
<protein>
    <submittedName>
        <fullName evidence="4">Tyrosine-protein phosphatase</fullName>
    </submittedName>
</protein>
<comment type="caution">
    <text evidence="4">The sequence shown here is derived from an EMBL/GenBank/DDBJ whole genome shotgun (WGS) entry which is preliminary data.</text>
</comment>
<dbReference type="RefSeq" id="WP_322187204.1">
    <property type="nucleotide sequence ID" value="NZ_JAXLPB010000003.1"/>
</dbReference>
<dbReference type="Gene3D" id="3.90.190.10">
    <property type="entry name" value="Protein tyrosine phosphatase superfamily"/>
    <property type="match status" value="1"/>
</dbReference>
<evidence type="ECO:0000256" key="1">
    <source>
        <dbReference type="ARBA" id="ARBA00022801"/>
    </source>
</evidence>
<accession>A0ABU5I3D5</accession>
<reference evidence="4 5" key="1">
    <citation type="submission" date="2023-12" db="EMBL/GenBank/DDBJ databases">
        <title>Description of Novel Strain Fulvimarina sp. 2208YS6-2-32 isolated from Uroteuthis (Photololigo) edulis.</title>
        <authorList>
            <person name="Park J.-S."/>
        </authorList>
    </citation>
    <scope>NUCLEOTIDE SEQUENCE [LARGE SCALE GENOMIC DNA]</scope>
    <source>
        <strain evidence="4 5">2208YS6-2-32</strain>
    </source>
</reference>
<sequence>MFRVIGKITVGFWLVVIAIALLIGGWALYLNATGNIATIVDGVAYRSATLSPERLGDLIADKKIRSVLTLRGGEGLDWYDAQKTFLADRGITFAAIPISATEVPSEETLMHLAFELADLPKPILIHCKAGADRAGLASAIYRLVVEGVPKDEARRMLSFAYGHFPWFGSETRAMDLAFDRFASDWSAYQMRIARWEEAEGFKPAFVKLAETASSQRARVKDGLDRRSAELLRVDVAYASTARAASASQRPRITIVPRQAR</sequence>